<evidence type="ECO:0000259" key="3">
    <source>
        <dbReference type="Pfam" id="PF22840"/>
    </source>
</evidence>
<comment type="caution">
    <text evidence="6">The sequence shown here is derived from an EMBL/GenBank/DDBJ whole genome shotgun (WGS) entry which is preliminary data.</text>
</comment>
<dbReference type="PANTHER" id="PTHR14327:SF1">
    <property type="entry name" value="CATION CHANNEL SPERM-ASSOCIATED AUXILIARY SUBUNIT GAMMA"/>
    <property type="match status" value="1"/>
</dbReference>
<feature type="region of interest" description="Disordered" evidence="1">
    <location>
        <begin position="1504"/>
        <end position="1528"/>
    </location>
</feature>
<evidence type="ECO:0000313" key="7">
    <source>
        <dbReference type="Proteomes" id="UP000749559"/>
    </source>
</evidence>
<evidence type="ECO:0000259" key="4">
    <source>
        <dbReference type="Pfam" id="PF22846"/>
    </source>
</evidence>
<dbReference type="Proteomes" id="UP000749559">
    <property type="component" value="Unassembled WGS sequence"/>
</dbReference>
<feature type="domain" description="CATSPERG C-terminal" evidence="4">
    <location>
        <begin position="938"/>
        <end position="1112"/>
    </location>
</feature>
<feature type="region of interest" description="Disordered" evidence="1">
    <location>
        <begin position="1247"/>
        <end position="1351"/>
    </location>
</feature>
<feature type="domain" description="CATSPERG N-terminal" evidence="3">
    <location>
        <begin position="66"/>
        <end position="202"/>
    </location>
</feature>
<dbReference type="GO" id="GO:0097228">
    <property type="term" value="C:sperm principal piece"/>
    <property type="evidence" value="ECO:0007669"/>
    <property type="project" value="InterPro"/>
</dbReference>
<feature type="domain" description="CATSPERG beta-propeller" evidence="2">
    <location>
        <begin position="261"/>
        <end position="642"/>
    </location>
</feature>
<dbReference type="Pfam" id="PF22846">
    <property type="entry name" value="CATSPERG_C"/>
    <property type="match status" value="1"/>
</dbReference>
<feature type="compositionally biased region" description="Basic and acidic residues" evidence="1">
    <location>
        <begin position="1305"/>
        <end position="1315"/>
    </location>
</feature>
<feature type="domain" description="CATSPERG Ig-like" evidence="5">
    <location>
        <begin position="793"/>
        <end position="898"/>
    </location>
</feature>
<dbReference type="EMBL" id="CAIIXF020000008">
    <property type="protein sequence ID" value="CAH1793290.1"/>
    <property type="molecule type" value="Genomic_DNA"/>
</dbReference>
<dbReference type="PANTHER" id="PTHR14327">
    <property type="entry name" value="CATION CHANNEL SPERM-ASSOCIATED PROTEIN SUBUNIT GAMMA"/>
    <property type="match status" value="1"/>
</dbReference>
<protein>
    <submittedName>
        <fullName evidence="6">Uncharacterized protein</fullName>
    </submittedName>
</protein>
<name>A0A8S4PJH7_OWEFU</name>
<dbReference type="InterPro" id="IPR028246">
    <property type="entry name" value="CATSPERG"/>
</dbReference>
<evidence type="ECO:0000259" key="5">
    <source>
        <dbReference type="Pfam" id="PF22851"/>
    </source>
</evidence>
<dbReference type="InterPro" id="IPR053874">
    <property type="entry name" value="CATSPERG_Ig-like"/>
</dbReference>
<reference evidence="6" key="1">
    <citation type="submission" date="2022-03" db="EMBL/GenBank/DDBJ databases">
        <authorList>
            <person name="Martin C."/>
        </authorList>
    </citation>
    <scope>NUCLEOTIDE SEQUENCE</scope>
</reference>
<dbReference type="Pfam" id="PF22840">
    <property type="entry name" value="CATSPERG_NTD"/>
    <property type="match status" value="1"/>
</dbReference>
<dbReference type="Pfam" id="PF15064">
    <property type="entry name" value="CATSPERG_beta-prop"/>
    <property type="match status" value="1"/>
</dbReference>
<gene>
    <name evidence="6" type="ORF">OFUS_LOCUS18156</name>
</gene>
<feature type="compositionally biased region" description="Polar residues" evidence="1">
    <location>
        <begin position="1291"/>
        <end position="1304"/>
    </location>
</feature>
<feature type="region of interest" description="Disordered" evidence="1">
    <location>
        <begin position="1192"/>
        <end position="1218"/>
    </location>
</feature>
<dbReference type="InterPro" id="IPR053873">
    <property type="entry name" value="CATSPERG_C"/>
</dbReference>
<dbReference type="Pfam" id="PF22851">
    <property type="entry name" value="CATSPERG_Ig-like"/>
    <property type="match status" value="1"/>
</dbReference>
<dbReference type="OrthoDB" id="10067721at2759"/>
<feature type="compositionally biased region" description="Basic residues" evidence="1">
    <location>
        <begin position="1505"/>
        <end position="1520"/>
    </location>
</feature>
<evidence type="ECO:0000313" key="6">
    <source>
        <dbReference type="EMBL" id="CAH1793290.1"/>
    </source>
</evidence>
<dbReference type="InterPro" id="IPR053871">
    <property type="entry name" value="CATSPERG_beta-prop"/>
</dbReference>
<dbReference type="InterPro" id="IPR053872">
    <property type="entry name" value="CATSPERG_N"/>
</dbReference>
<accession>A0A8S4PJH7</accession>
<sequence>MTRQKIYNDFDLKNNTKKENWENHLVSNNATRSNGYVKSWRESSIMIRVLFIGLLCVGLAYGRTSCSWGVEVAESFNLSSTTSRIFSTKDIVPVNEYIKNLEVYPLIAPKDEAVFAYPYVLKIRLLCQDADPFLQTRRLILFGITPEVHMEYELEDSTYISNTLHGQLLDLMKYPESFSLTHCFQAVCEPIWTAPLPIHMNTKWIHITFTLPGFKYMMPTYSKMISVNGYGTELSPKPFSLLGDSYSISSLDVSVPLSVHQTPNLAQASIASGFTQSNIGLFSEDHFKTFNTFQFDILEHLATSIVCPSSLNITGNDIIDMVVLNDRTIFATVYGLVEVLGTYYSVSTQPTVILQHCVDRVKSQDFDLHTKSYLIAIGHGENNTEIHMGNLNLAEPGSQLAFTTMSLNCSLMCGAINESVTNCTVIDGAISGIEGDTTILLVDCYFAEHAPHFALVKYSAQEDPAMSLQSAIPHTMDSQSDITVHNAPGVSSLPSIEINLTAVAFTRHISPHLYIWGNVLLLSPDQGDTVHMMAVVQEDDSYITTLTSSKQGRIAILLADSQLWYGTVGSIVIHKLYPSAAWGYVYSHHSEGMPDSITINAVYFDIEGDLHILASYEENSTIVLREHTVFVEELLAYGNQMAAAKLHNHPSVALSNPVTPLCNETVPLNDSFIQLCPFKSIHFNSEFEQRYSRFQRFSINPPRTWSYARLHNEASLLLYQAQIQKILEKNKLDVKPYQSEYTNAIEEMKLATVEEMQFLQYQFRRLISMSYIFLDLSYSEKILGEPENSYEPLPEAIHLDYREKYSFSISMNLYPEVSDSGNFDAVRLNFEVSHPSYLSINTTRDEFTYNKSVRYQVTLGEKGEYNVASSPGKLPYPTTMMIRVENSDLQCIDASNGPLQLKDVFTMQVILGCPPGRRLVFDMQATLDRLKTTTDRNYDCSTPDLELPCLYYSSTFWPFFTLVDAVTGVKERFTGEYTLKVIGGSHESKDKIVQFSKFQILTYNNAKSPEPTLIMEATNEGKYTKSGWAVYDSTSNAISWMCVSGSPCTNVPVKFPNSPEYYFLMEVSNVDTGSTDSNCQYTLQFIVKVHGLPIDGIQMSLVIVVCSVLCISSYVMCFYAWYNKQGIRSYLLKFPVFQKILLWKKSSEDFEMETTVLQPPKLTFNFEDMNSDSVSSVPQSSQRLWEKSAETIIEDDEEDEVEEEELQADEASDSDYDEQVINDIQIIPTTDPSTNKLDLVKVQTIGPVVPKTPSSPRVYGKLQPAGLSGTHPFSLPVSPKKDVRPGLVKSKQGSSHNDNQNNANVDEHTEVDMKKGNQSYPIDQHRDNNNQSNSNEKLETEFDERENENVNNNNIDEHEKTETMRERMHSNDILILPSISEGSDSCYIEMNDITSIRNEQEFKDVGCLKDSEQSQIEIGVANKPNENIEDKMCPAVRNLTKTVGITSIAQPTDNSSQPMDSSAELRDNIVQPSDNIAQPIANVAQPKGNIGSLANSMVQLMNTKKQAKPKKSKTSCKKSHPAVQMSQSEDNVLFQASREQLYVNIPEFVSNIVKSASAEYIVETSVQATSRILFEEHIRKDRGCKNKTKVKKD</sequence>
<organism evidence="6 7">
    <name type="scientific">Owenia fusiformis</name>
    <name type="common">Polychaete worm</name>
    <dbReference type="NCBI Taxonomy" id="6347"/>
    <lineage>
        <taxon>Eukaryota</taxon>
        <taxon>Metazoa</taxon>
        <taxon>Spiralia</taxon>
        <taxon>Lophotrochozoa</taxon>
        <taxon>Annelida</taxon>
        <taxon>Polychaeta</taxon>
        <taxon>Sedentaria</taxon>
        <taxon>Canalipalpata</taxon>
        <taxon>Sabellida</taxon>
        <taxon>Oweniida</taxon>
        <taxon>Oweniidae</taxon>
        <taxon>Owenia</taxon>
    </lineage>
</organism>
<evidence type="ECO:0000256" key="1">
    <source>
        <dbReference type="SAM" id="MobiDB-lite"/>
    </source>
</evidence>
<evidence type="ECO:0000259" key="2">
    <source>
        <dbReference type="Pfam" id="PF15064"/>
    </source>
</evidence>
<keyword evidence="7" id="KW-1185">Reference proteome</keyword>
<proteinExistence type="predicted"/>
<dbReference type="GO" id="GO:0036128">
    <property type="term" value="C:CatSper complex"/>
    <property type="evidence" value="ECO:0007669"/>
    <property type="project" value="InterPro"/>
</dbReference>